<keyword evidence="3" id="KW-1185">Reference proteome</keyword>
<keyword evidence="1" id="KW-1133">Transmembrane helix</keyword>
<evidence type="ECO:0000256" key="1">
    <source>
        <dbReference type="SAM" id="Phobius"/>
    </source>
</evidence>
<protein>
    <submittedName>
        <fullName evidence="2">Uncharacterized protein</fullName>
    </submittedName>
</protein>
<feature type="transmembrane region" description="Helical" evidence="1">
    <location>
        <begin position="118"/>
        <end position="141"/>
    </location>
</feature>
<feature type="transmembrane region" description="Helical" evidence="1">
    <location>
        <begin position="189"/>
        <end position="206"/>
    </location>
</feature>
<evidence type="ECO:0000313" key="3">
    <source>
        <dbReference type="Proteomes" id="UP001056164"/>
    </source>
</evidence>
<reference evidence="2" key="1">
    <citation type="submission" date="2022-05" db="EMBL/GenBank/DDBJ databases">
        <authorList>
            <person name="Oliphant S.A."/>
            <person name="Watson-Haigh N.S."/>
            <person name="Sumby K.M."/>
            <person name="Gardner J.M."/>
            <person name="Jiranek V."/>
        </authorList>
    </citation>
    <scope>NUCLEOTIDE SEQUENCE</scope>
    <source>
        <strain evidence="2">KI4_A6</strain>
    </source>
</reference>
<name>A0ABY5BUW8_9LACO</name>
<gene>
    <name evidence="2" type="ORF">M3M37_05465</name>
</gene>
<feature type="transmembrane region" description="Helical" evidence="1">
    <location>
        <begin position="218"/>
        <end position="241"/>
    </location>
</feature>
<accession>A0ABY5BUW8</accession>
<sequence>MTKSIFSATFEESKNLLNDSFYKKDKADQANNEKRFKYNRKKIVTFEILGGIFATLFLLILPGWGASYLCTRLALEKGIPNFSPFFIFKGGLLLLLIFGIISLIVPKYWKIFWGKFDYSFIGIVWLLIEANGVICLIGYVFHEFYLLLLTYFVLLIILIMFIIHRIHLTKILLYKVKENQLDITFKRTINLLYAIIPSLVSIYFVIKIINPNVVKTNFTFTVLITGSLLFSFCLNLFGIFLEVYQVSTYLLVGYYYHKYSEDYRKLENKTYQQWYGKFYMKLKGLKDDETKQ</sequence>
<keyword evidence="1" id="KW-0472">Membrane</keyword>
<dbReference type="Proteomes" id="UP001056164">
    <property type="component" value="Chromosome"/>
</dbReference>
<proteinExistence type="predicted"/>
<dbReference type="EMBL" id="CP097121">
    <property type="protein sequence ID" value="USS90292.1"/>
    <property type="molecule type" value="Genomic_DNA"/>
</dbReference>
<organism evidence="2 3">
    <name type="scientific">Fructilactobacillus carniphilus</name>
    <dbReference type="NCBI Taxonomy" id="2940297"/>
    <lineage>
        <taxon>Bacteria</taxon>
        <taxon>Bacillati</taxon>
        <taxon>Bacillota</taxon>
        <taxon>Bacilli</taxon>
        <taxon>Lactobacillales</taxon>
        <taxon>Lactobacillaceae</taxon>
        <taxon>Fructilactobacillus</taxon>
    </lineage>
</organism>
<feature type="transmembrane region" description="Helical" evidence="1">
    <location>
        <begin position="147"/>
        <end position="168"/>
    </location>
</feature>
<dbReference type="RefSeq" id="WP_252794754.1">
    <property type="nucleotide sequence ID" value="NZ_CP097121.1"/>
</dbReference>
<feature type="transmembrane region" description="Helical" evidence="1">
    <location>
        <begin position="43"/>
        <end position="65"/>
    </location>
</feature>
<evidence type="ECO:0000313" key="2">
    <source>
        <dbReference type="EMBL" id="USS90292.1"/>
    </source>
</evidence>
<feature type="transmembrane region" description="Helical" evidence="1">
    <location>
        <begin position="85"/>
        <end position="106"/>
    </location>
</feature>
<keyword evidence="1" id="KW-0812">Transmembrane</keyword>